<dbReference type="PANTHER" id="PTHR34106:SF5">
    <property type="entry name" value="GLYCOSIDASE"/>
    <property type="match status" value="1"/>
</dbReference>
<dbReference type="RefSeq" id="WP_123127254.1">
    <property type="nucleotide sequence ID" value="NZ_RJJD01000008.1"/>
</dbReference>
<protein>
    <submittedName>
        <fullName evidence="4">Glycosidase</fullName>
    </submittedName>
</protein>
<dbReference type="SUPFAM" id="SSF75005">
    <property type="entry name" value="Arabinanase/levansucrase/invertase"/>
    <property type="match status" value="1"/>
</dbReference>
<sequence>MKNILRTTAILLLVLGFASCQSKREKTEQAQASATTLNTSEDWTLGPFVKADAANPVLVPDPKAMFFDPIRKDSVAWEAKDVFNPTVAVRNDTVYMLYRAEDKIGKFAGTSRLGLAYSTDGLKFTKYPAPVLYPDNDAYKALEWEGGCEDPRMVEDENGTYYLTYTAYDGKTARLMIATSKDLRNWKKHGSVFGKVKNGKYVKYWTKAGSIIARQVGNRLVATKINGKYQMLWGESNIYMATSDNLIDWTPVPETDPTKAKPDSMRGYDEAFKVVFQPRKHQFDSELVEPGPPALLTDRGIVFIYNSKNSPTYGDTTIAAGNYAAGQVLLDKKDPFKVLARTPKWFITPDKDYEINGQVDNVCFVEGLAPFKGKWYLYYGTADSKIAATVADQKGTNNATAAK</sequence>
<gene>
    <name evidence="4" type="ORF">EFB08_12230</name>
</gene>
<dbReference type="GO" id="GO:0016757">
    <property type="term" value="F:glycosyltransferase activity"/>
    <property type="evidence" value="ECO:0007669"/>
    <property type="project" value="UniProtKB-KW"/>
</dbReference>
<keyword evidence="5" id="KW-1185">Reference proteome</keyword>
<proteinExistence type="inferred from homology"/>
<evidence type="ECO:0000256" key="2">
    <source>
        <dbReference type="ARBA" id="ARBA00022679"/>
    </source>
</evidence>
<dbReference type="PANTHER" id="PTHR34106">
    <property type="entry name" value="GLYCOSIDASE"/>
    <property type="match status" value="1"/>
</dbReference>
<dbReference type="GO" id="GO:0016798">
    <property type="term" value="F:hydrolase activity, acting on glycosyl bonds"/>
    <property type="evidence" value="ECO:0007669"/>
    <property type="project" value="UniProtKB-KW"/>
</dbReference>
<dbReference type="OrthoDB" id="2534034at2"/>
<organism evidence="4 5">
    <name type="scientific">Rufibacter latericius</name>
    <dbReference type="NCBI Taxonomy" id="2487040"/>
    <lineage>
        <taxon>Bacteria</taxon>
        <taxon>Pseudomonadati</taxon>
        <taxon>Bacteroidota</taxon>
        <taxon>Cytophagia</taxon>
        <taxon>Cytophagales</taxon>
        <taxon>Hymenobacteraceae</taxon>
        <taxon>Rufibacter</taxon>
    </lineage>
</organism>
<dbReference type="EMBL" id="RJJD01000008">
    <property type="protein sequence ID" value="RNI25623.1"/>
    <property type="molecule type" value="Genomic_DNA"/>
</dbReference>
<keyword evidence="1" id="KW-0328">Glycosyltransferase</keyword>
<comment type="similarity">
    <text evidence="3">Belongs to the glycosyl hydrolase 130 family.</text>
</comment>
<dbReference type="AlphaFoldDB" id="A0A3M9ML70"/>
<accession>A0A3M9ML70</accession>
<keyword evidence="4" id="KW-0378">Hydrolase</keyword>
<evidence type="ECO:0000313" key="4">
    <source>
        <dbReference type="EMBL" id="RNI25623.1"/>
    </source>
</evidence>
<evidence type="ECO:0000256" key="1">
    <source>
        <dbReference type="ARBA" id="ARBA00022676"/>
    </source>
</evidence>
<comment type="caution">
    <text evidence="4">The sequence shown here is derived from an EMBL/GenBank/DDBJ whole genome shotgun (WGS) entry which is preliminary data.</text>
</comment>
<reference evidence="4 5" key="1">
    <citation type="submission" date="2018-11" db="EMBL/GenBank/DDBJ databases">
        <title>Rufibacter latericius sp. nov., isolated from water in Baiyang Lake.</title>
        <authorList>
            <person name="Yang Y."/>
        </authorList>
    </citation>
    <scope>NUCLEOTIDE SEQUENCE [LARGE SCALE GENOMIC DNA]</scope>
    <source>
        <strain evidence="4 5">R-22-1c-1</strain>
    </source>
</reference>
<dbReference type="Proteomes" id="UP000272117">
    <property type="component" value="Unassembled WGS sequence"/>
</dbReference>
<dbReference type="Gene3D" id="2.115.10.20">
    <property type="entry name" value="Glycosyl hydrolase domain, family 43"/>
    <property type="match status" value="1"/>
</dbReference>
<evidence type="ECO:0000256" key="3">
    <source>
        <dbReference type="ARBA" id="ARBA00024356"/>
    </source>
</evidence>
<dbReference type="InterPro" id="IPR023296">
    <property type="entry name" value="Glyco_hydro_beta-prop_sf"/>
</dbReference>
<dbReference type="PROSITE" id="PS51257">
    <property type="entry name" value="PROKAR_LIPOPROTEIN"/>
    <property type="match status" value="1"/>
</dbReference>
<keyword evidence="2" id="KW-0808">Transferase</keyword>
<evidence type="ECO:0000313" key="5">
    <source>
        <dbReference type="Proteomes" id="UP000272117"/>
    </source>
</evidence>
<name>A0A3M9ML70_9BACT</name>
<dbReference type="CDD" id="cd18610">
    <property type="entry name" value="GH130_BT3780-like"/>
    <property type="match status" value="1"/>
</dbReference>
<keyword evidence="4" id="KW-0326">Glycosidase</keyword>
<dbReference type="PIRSF" id="PIRSF016202">
    <property type="entry name" value="PH1107"/>
    <property type="match status" value="1"/>
</dbReference>
<dbReference type="InterPro" id="IPR007184">
    <property type="entry name" value="Mannoside_phosphorylase"/>
</dbReference>
<dbReference type="Pfam" id="PF04041">
    <property type="entry name" value="Glyco_hydro_130"/>
    <property type="match status" value="1"/>
</dbReference>